<dbReference type="EMBL" id="AMCI01008175">
    <property type="protein sequence ID" value="EJW91445.1"/>
    <property type="molecule type" value="Genomic_DNA"/>
</dbReference>
<accession>J9BV39</accession>
<organism evidence="2">
    <name type="scientific">gut metagenome</name>
    <dbReference type="NCBI Taxonomy" id="749906"/>
    <lineage>
        <taxon>unclassified sequences</taxon>
        <taxon>metagenomes</taxon>
        <taxon>organismal metagenomes</taxon>
    </lineage>
</organism>
<name>J9BV39_9ZZZZ</name>
<evidence type="ECO:0000256" key="1">
    <source>
        <dbReference type="SAM" id="MobiDB-lite"/>
    </source>
</evidence>
<gene>
    <name evidence="2" type="ORF">EVA_20445</name>
</gene>
<reference evidence="2" key="1">
    <citation type="journal article" date="2012" name="PLoS ONE">
        <title>Gene sets for utilization of primary and secondary nutrition supplies in the distal gut of endangered iberian lynx.</title>
        <authorList>
            <person name="Alcaide M."/>
            <person name="Messina E."/>
            <person name="Richter M."/>
            <person name="Bargiela R."/>
            <person name="Peplies J."/>
            <person name="Huws S.A."/>
            <person name="Newbold C.J."/>
            <person name="Golyshin P.N."/>
            <person name="Simon M.A."/>
            <person name="Lopez G."/>
            <person name="Yakimov M.M."/>
            <person name="Ferrer M."/>
        </authorList>
    </citation>
    <scope>NUCLEOTIDE SEQUENCE</scope>
</reference>
<feature type="region of interest" description="Disordered" evidence="1">
    <location>
        <begin position="1"/>
        <end position="28"/>
    </location>
</feature>
<sequence length="95" mass="10704">MQMTAHLPAAKSELQQEESHAEKEADNYTPIIVQGEAPVVKDLQTDHALQNVVGETHFALEREAHQSVVQACPAGYKETIRHKKSRKAQGYFLFF</sequence>
<evidence type="ECO:0000313" key="2">
    <source>
        <dbReference type="EMBL" id="EJW91445.1"/>
    </source>
</evidence>
<protein>
    <submittedName>
        <fullName evidence="2">Uncharacterized protein</fullName>
    </submittedName>
</protein>
<comment type="caution">
    <text evidence="2">The sequence shown here is derived from an EMBL/GenBank/DDBJ whole genome shotgun (WGS) entry which is preliminary data.</text>
</comment>
<proteinExistence type="predicted"/>
<dbReference type="AlphaFoldDB" id="J9BV39"/>
<feature type="compositionally biased region" description="Basic and acidic residues" evidence="1">
    <location>
        <begin position="17"/>
        <end position="26"/>
    </location>
</feature>